<protein>
    <submittedName>
        <fullName evidence="2">Uncharacterized protein</fullName>
    </submittedName>
</protein>
<feature type="region of interest" description="Disordered" evidence="1">
    <location>
        <begin position="252"/>
        <end position="280"/>
    </location>
</feature>
<dbReference type="EMBL" id="UINC01005983">
    <property type="protein sequence ID" value="SVA24761.1"/>
    <property type="molecule type" value="Genomic_DNA"/>
</dbReference>
<dbReference type="Gene3D" id="3.90.920.10">
    <property type="entry name" value="DNA primase, PRIM domain"/>
    <property type="match status" value="1"/>
</dbReference>
<evidence type="ECO:0000256" key="1">
    <source>
        <dbReference type="SAM" id="MobiDB-lite"/>
    </source>
</evidence>
<organism evidence="2">
    <name type="scientific">marine metagenome</name>
    <dbReference type="NCBI Taxonomy" id="408172"/>
    <lineage>
        <taxon>unclassified sequences</taxon>
        <taxon>metagenomes</taxon>
        <taxon>ecological metagenomes</taxon>
    </lineage>
</organism>
<dbReference type="AlphaFoldDB" id="A0A381UAI6"/>
<name>A0A381UAI6_9ZZZZ</name>
<gene>
    <name evidence="2" type="ORF">METZ01_LOCUS77615</name>
</gene>
<accession>A0A381UAI6</accession>
<reference evidence="2" key="1">
    <citation type="submission" date="2018-05" db="EMBL/GenBank/DDBJ databases">
        <authorList>
            <person name="Lanie J.A."/>
            <person name="Ng W.-L."/>
            <person name="Kazmierczak K.M."/>
            <person name="Andrzejewski T.M."/>
            <person name="Davidsen T.M."/>
            <person name="Wayne K.J."/>
            <person name="Tettelin H."/>
            <person name="Glass J.I."/>
            <person name="Rusch D."/>
            <person name="Podicherti R."/>
            <person name="Tsui H.-C.T."/>
            <person name="Winkler M.E."/>
        </authorList>
    </citation>
    <scope>NUCLEOTIDE SEQUENCE</scope>
</reference>
<dbReference type="SUPFAM" id="SSF56747">
    <property type="entry name" value="Prim-pol domain"/>
    <property type="match status" value="1"/>
</dbReference>
<feature type="non-terminal residue" evidence="2">
    <location>
        <position position="1"/>
    </location>
</feature>
<evidence type="ECO:0000313" key="2">
    <source>
        <dbReference type="EMBL" id="SVA24761.1"/>
    </source>
</evidence>
<proteinExistence type="predicted"/>
<sequence length="437" mass="48948">VANSPEWTEEALSGHYADGTGIDLGWLDKPSRHQFRWRSLKGPWITARKRISSGRALTGVFDGAMPTDVYVSTSSWLDPVNLPRLKDTSRPTPILLDHMVVFDIDMRPFCISRLERARKAALRLRNWLLENTELEIQHVSFSGSKGFHLVAHDPDRSLFAEPDPGKREDAVREQRKSLLDSVIEAGHPVDPVVTADTRRIIRLPGTVHGSTGWECTILEEGWLECPVAEWVNSIPRHPMAVRLPARPPISLPRLSLPGRRKKRPRKQADHGPEYASLEVSSHVAGTKDRSAVVVWLPSKWGDVAESIEKAQVAFDAMDIGPVAYLHDGERGLAIVPRAIPRDFLMARLPRAGLHQLSHEIRRFDHSWVRITGKMDDDGWEGELEPITVLGYETSERCSHPWSAPHLELCKRLGLPIRQGGGDVAGNSEASIRVAVRR</sequence>